<name>A4AAF4_9GAMM</name>
<dbReference type="EMBL" id="AAOA02000003">
    <property type="protein sequence ID" value="EAQ97031.2"/>
    <property type="molecule type" value="Genomic_DNA"/>
</dbReference>
<evidence type="ECO:0000313" key="3">
    <source>
        <dbReference type="Proteomes" id="UP000019205"/>
    </source>
</evidence>
<dbReference type="GO" id="GO:0032259">
    <property type="term" value="P:methylation"/>
    <property type="evidence" value="ECO:0007669"/>
    <property type="project" value="UniProtKB-KW"/>
</dbReference>
<dbReference type="GO" id="GO:0008168">
    <property type="term" value="F:methyltransferase activity"/>
    <property type="evidence" value="ECO:0007669"/>
    <property type="project" value="UniProtKB-KW"/>
</dbReference>
<keyword evidence="2" id="KW-0489">Methyltransferase</keyword>
<keyword evidence="2" id="KW-0808">Transferase</keyword>
<organism evidence="2 3">
    <name type="scientific">Congregibacter litoralis KT71</name>
    <dbReference type="NCBI Taxonomy" id="314285"/>
    <lineage>
        <taxon>Bacteria</taxon>
        <taxon>Pseudomonadati</taxon>
        <taxon>Pseudomonadota</taxon>
        <taxon>Gammaproteobacteria</taxon>
        <taxon>Cellvibrionales</taxon>
        <taxon>Halieaceae</taxon>
        <taxon>Congregibacter</taxon>
    </lineage>
</organism>
<protein>
    <submittedName>
        <fullName evidence="2">Methyltransferase FkbM domain protein</fullName>
    </submittedName>
</protein>
<dbReference type="HOGENOM" id="CLU_2258957_0_0_6"/>
<evidence type="ECO:0000313" key="2">
    <source>
        <dbReference type="EMBL" id="EAQ97031.2"/>
    </source>
</evidence>
<sequence>MICLDSLKFENLGFIKLDVEGAELSTLRGAQSTLDEHRPVVIAEAHGIGEHTPEELIDFMCERDYQPLVLNDDVLEYHGNCGAEIDVKRNLLFLPNRKRRAAT</sequence>
<evidence type="ECO:0000259" key="1">
    <source>
        <dbReference type="Pfam" id="PF05050"/>
    </source>
</evidence>
<accession>A4AAF4</accession>
<dbReference type="SUPFAM" id="SSF53335">
    <property type="entry name" value="S-adenosyl-L-methionine-dependent methyltransferases"/>
    <property type="match status" value="1"/>
</dbReference>
<dbReference type="Proteomes" id="UP000019205">
    <property type="component" value="Chromosome"/>
</dbReference>
<dbReference type="Pfam" id="PF05050">
    <property type="entry name" value="Methyltransf_21"/>
    <property type="match status" value="1"/>
</dbReference>
<proteinExistence type="predicted"/>
<dbReference type="Gene3D" id="3.40.50.150">
    <property type="entry name" value="Vaccinia Virus protein VP39"/>
    <property type="match status" value="1"/>
</dbReference>
<comment type="caution">
    <text evidence="2">The sequence shown here is derived from an EMBL/GenBank/DDBJ whole genome shotgun (WGS) entry which is preliminary data.</text>
</comment>
<reference evidence="2 3" key="2">
    <citation type="journal article" date="2009" name="PLoS ONE">
        <title>The photosynthetic apparatus and its regulation in the aerobic gammaproteobacterium Congregibacter litoralis gen. nov., sp. nov.</title>
        <authorList>
            <person name="Spring S."/>
            <person name="Lunsdorf H."/>
            <person name="Fuchs B.M."/>
            <person name="Tindall B.J."/>
        </authorList>
    </citation>
    <scope>NUCLEOTIDE SEQUENCE [LARGE SCALE GENOMIC DNA]</scope>
    <source>
        <strain evidence="2">KT71</strain>
    </source>
</reference>
<dbReference type="STRING" id="314285.KT71_12250"/>
<dbReference type="InterPro" id="IPR006342">
    <property type="entry name" value="FkbM_mtfrase"/>
</dbReference>
<feature type="domain" description="Methyltransferase FkbM" evidence="1">
    <location>
        <begin position="4"/>
        <end position="66"/>
    </location>
</feature>
<reference evidence="2 3" key="1">
    <citation type="journal article" date="2007" name="Proc. Natl. Acad. Sci. U.S.A.">
        <title>Characterization of a marine gammaproteobacterium capable of aerobic anoxygenic photosynthesis.</title>
        <authorList>
            <person name="Fuchs B.M."/>
            <person name="Spring S."/>
            <person name="Teeling H."/>
            <person name="Quast C."/>
            <person name="Wulf J."/>
            <person name="Schattenhofer M."/>
            <person name="Yan S."/>
            <person name="Ferriera S."/>
            <person name="Johnson J."/>
            <person name="Glockner F.O."/>
            <person name="Amann R."/>
        </authorList>
    </citation>
    <scope>NUCLEOTIDE SEQUENCE [LARGE SCALE GENOMIC DNA]</scope>
    <source>
        <strain evidence="2">KT71</strain>
    </source>
</reference>
<keyword evidence="3" id="KW-1185">Reference proteome</keyword>
<dbReference type="InterPro" id="IPR029063">
    <property type="entry name" value="SAM-dependent_MTases_sf"/>
</dbReference>
<dbReference type="AlphaFoldDB" id="A4AAF4"/>
<gene>
    <name evidence="2" type="ORF">KT71_12250</name>
</gene>